<keyword evidence="5" id="KW-0524">Neurogenesis</keyword>
<keyword evidence="18" id="KW-1185">Reference proteome</keyword>
<dbReference type="SMART" id="SM00353">
    <property type="entry name" value="HLH"/>
    <property type="match status" value="1"/>
</dbReference>
<dbReference type="SUPFAM" id="SSF47459">
    <property type="entry name" value="HLH, helix-loop-helix DNA-binding domain"/>
    <property type="match status" value="1"/>
</dbReference>
<evidence type="ECO:0000259" key="16">
    <source>
        <dbReference type="PROSITE" id="PS51054"/>
    </source>
</evidence>
<dbReference type="InterPro" id="IPR011598">
    <property type="entry name" value="bHLH_dom"/>
</dbReference>
<dbReference type="PANTHER" id="PTHR10985">
    <property type="entry name" value="BASIC HELIX-LOOP-HELIX TRANSCRIPTION FACTOR, HES-RELATED"/>
    <property type="match status" value="1"/>
</dbReference>
<feature type="compositionally biased region" description="Low complexity" evidence="14">
    <location>
        <begin position="365"/>
        <end position="388"/>
    </location>
</feature>
<evidence type="ECO:0000313" key="17">
    <source>
        <dbReference type="Ensembl" id="ENSMSIP00000019064.1"/>
    </source>
</evidence>
<keyword evidence="6" id="KW-0805">Transcription regulation</keyword>
<evidence type="ECO:0000256" key="13">
    <source>
        <dbReference type="ARBA" id="ARBA00081413"/>
    </source>
</evidence>
<dbReference type="InterPro" id="IPR050370">
    <property type="entry name" value="HES_HEY"/>
</dbReference>
<feature type="region of interest" description="Disordered" evidence="14">
    <location>
        <begin position="47"/>
        <end position="76"/>
    </location>
</feature>
<keyword evidence="2" id="KW-0217">Developmental protein</keyword>
<dbReference type="InterPro" id="IPR003650">
    <property type="entry name" value="Orange_dom"/>
</dbReference>
<reference evidence="17" key="1">
    <citation type="submission" date="2025-08" db="UniProtKB">
        <authorList>
            <consortium name="Ensembl"/>
        </authorList>
    </citation>
    <scope>IDENTIFICATION</scope>
</reference>
<dbReference type="InterPro" id="IPR036638">
    <property type="entry name" value="HLH_DNA-bd_sf"/>
</dbReference>
<dbReference type="Pfam" id="PF07527">
    <property type="entry name" value="Hairy_orange"/>
    <property type="match status" value="1"/>
</dbReference>
<evidence type="ECO:0000256" key="14">
    <source>
        <dbReference type="SAM" id="MobiDB-lite"/>
    </source>
</evidence>
<dbReference type="GO" id="GO:0007399">
    <property type="term" value="P:nervous system development"/>
    <property type="evidence" value="ECO:0007669"/>
    <property type="project" value="UniProtKB-KW"/>
</dbReference>
<dbReference type="GO" id="GO:0097150">
    <property type="term" value="P:neuronal stem cell population maintenance"/>
    <property type="evidence" value="ECO:0007669"/>
    <property type="project" value="UniProtKB-ARBA"/>
</dbReference>
<proteinExistence type="predicted"/>
<dbReference type="GeneTree" id="ENSGT00940000162836"/>
<dbReference type="Gene3D" id="4.10.280.10">
    <property type="entry name" value="Helix-loop-helix DNA-binding domain"/>
    <property type="match status" value="1"/>
</dbReference>
<organism evidence="17 18">
    <name type="scientific">Mus spicilegus</name>
    <name type="common">Mound-building mouse</name>
    <dbReference type="NCBI Taxonomy" id="10103"/>
    <lineage>
        <taxon>Eukaryota</taxon>
        <taxon>Metazoa</taxon>
        <taxon>Chordata</taxon>
        <taxon>Craniata</taxon>
        <taxon>Vertebrata</taxon>
        <taxon>Euteleostomi</taxon>
        <taxon>Mammalia</taxon>
        <taxon>Eutheria</taxon>
        <taxon>Euarchontoglires</taxon>
        <taxon>Glires</taxon>
        <taxon>Rodentia</taxon>
        <taxon>Myomorpha</taxon>
        <taxon>Muroidea</taxon>
        <taxon>Muridae</taxon>
        <taxon>Murinae</taxon>
        <taxon>Mus</taxon>
        <taxon>Mus</taxon>
    </lineage>
</organism>
<feature type="domain" description="BHLH" evidence="15">
    <location>
        <begin position="242"/>
        <end position="298"/>
    </location>
</feature>
<dbReference type="GO" id="GO:0003677">
    <property type="term" value="F:DNA binding"/>
    <property type="evidence" value="ECO:0007669"/>
    <property type="project" value="UniProtKB-KW"/>
</dbReference>
<feature type="region of interest" description="Disordered" evidence="14">
    <location>
        <begin position="172"/>
        <end position="241"/>
    </location>
</feature>
<feature type="compositionally biased region" description="Polar residues" evidence="14">
    <location>
        <begin position="174"/>
        <end position="183"/>
    </location>
</feature>
<protein>
    <recommendedName>
        <fullName evidence="12">Transcription factor HES-5</fullName>
    </recommendedName>
    <alternativeName>
        <fullName evidence="13">Hairy and enhancer of split 5</fullName>
    </alternativeName>
</protein>
<dbReference type="Proteomes" id="UP000694415">
    <property type="component" value="Unplaced"/>
</dbReference>
<keyword evidence="9" id="KW-0539">Nucleus</keyword>
<comment type="function">
    <text evidence="11">Transcriptional repressor of genes that require a bHLH protein for their transcription. Plays an important role as neurogenesis negative regulator.</text>
</comment>
<evidence type="ECO:0000259" key="15">
    <source>
        <dbReference type="PROSITE" id="PS50888"/>
    </source>
</evidence>
<name>A0A8C6HC62_MUSSI</name>
<reference evidence="17" key="2">
    <citation type="submission" date="2025-09" db="UniProtKB">
        <authorList>
            <consortium name="Ensembl"/>
        </authorList>
    </citation>
    <scope>IDENTIFICATION</scope>
</reference>
<dbReference type="AlphaFoldDB" id="A0A8C6HC62"/>
<feature type="compositionally biased region" description="Basic and acidic residues" evidence="14">
    <location>
        <begin position="54"/>
        <end position="63"/>
    </location>
</feature>
<dbReference type="GO" id="GO:0030154">
    <property type="term" value="P:cell differentiation"/>
    <property type="evidence" value="ECO:0007669"/>
    <property type="project" value="UniProtKB-KW"/>
</dbReference>
<dbReference type="Ensembl" id="ENSMSIT00000024085.1">
    <property type="protein sequence ID" value="ENSMSIP00000019064.1"/>
    <property type="gene ID" value="ENSMSIG00000016236.1"/>
</dbReference>
<dbReference type="CDD" id="cd11461">
    <property type="entry name" value="bHLH-O_HES5"/>
    <property type="match status" value="1"/>
</dbReference>
<dbReference type="Pfam" id="PF00010">
    <property type="entry name" value="HLH"/>
    <property type="match status" value="1"/>
</dbReference>
<dbReference type="PROSITE" id="PS50888">
    <property type="entry name" value="BHLH"/>
    <property type="match status" value="1"/>
</dbReference>
<keyword evidence="8" id="KW-0804">Transcription</keyword>
<evidence type="ECO:0000256" key="1">
    <source>
        <dbReference type="ARBA" id="ARBA00004123"/>
    </source>
</evidence>
<evidence type="ECO:0000256" key="6">
    <source>
        <dbReference type="ARBA" id="ARBA00023015"/>
    </source>
</evidence>
<feature type="domain" description="Orange" evidence="16">
    <location>
        <begin position="314"/>
        <end position="345"/>
    </location>
</feature>
<evidence type="ECO:0000256" key="12">
    <source>
        <dbReference type="ARBA" id="ARBA00072975"/>
    </source>
</evidence>
<evidence type="ECO:0000256" key="7">
    <source>
        <dbReference type="ARBA" id="ARBA00023125"/>
    </source>
</evidence>
<keyword evidence="7" id="KW-0238">DNA-binding</keyword>
<evidence type="ECO:0000313" key="18">
    <source>
        <dbReference type="Proteomes" id="UP000694415"/>
    </source>
</evidence>
<dbReference type="PROSITE" id="PS51054">
    <property type="entry name" value="ORANGE"/>
    <property type="match status" value="1"/>
</dbReference>
<evidence type="ECO:0000256" key="11">
    <source>
        <dbReference type="ARBA" id="ARBA00060201"/>
    </source>
</evidence>
<evidence type="ECO:0000256" key="2">
    <source>
        <dbReference type="ARBA" id="ARBA00022473"/>
    </source>
</evidence>
<dbReference type="GO" id="GO:0046983">
    <property type="term" value="F:protein dimerization activity"/>
    <property type="evidence" value="ECO:0007669"/>
    <property type="project" value="InterPro"/>
</dbReference>
<dbReference type="FunFam" id="4.10.280.10:FF:000033">
    <property type="entry name" value="Transcription factor HES-5"/>
    <property type="match status" value="1"/>
</dbReference>
<comment type="subunit">
    <text evidence="10">Transcription repression requires formation of a complex with a corepressor protein of the Groucho/TLE family.</text>
</comment>
<evidence type="ECO:0000256" key="4">
    <source>
        <dbReference type="ARBA" id="ARBA00022782"/>
    </source>
</evidence>
<feature type="compositionally biased region" description="Polar residues" evidence="14">
    <location>
        <begin position="208"/>
        <end position="219"/>
    </location>
</feature>
<sequence>ENVAHFNPLCLWATGPSWGGCPLLWKSLSVHCKTLISLRLWPLPASGGGPLGSGREEGREGGGEHSFLPSPPPRGLGKGSILRRGALSIRPRDANEGERVPTARTLCRAAHLLLGERPLCPRQFTGNLACANGPAPLCGRRRHWPPSVGTAAAPGPQAPGRCPRLYRAGVLGSRSRQSGTPGSVRSAPLANRLQSSRHGPKYRGGGDAQSQGEKPSKCNSPGARRPVPPGPPASAAHLTPLLPQLRKPVVEKMRRDRINSSIEQLKLLLEQEFARHQPNSKLEKADILEMAVSYLKHSKAFAAAAGPKSLHQDYSEGYSWCLQEAVQFLTLHAASDTQMKLLYHFQRPPAPAAPAKEPPAPGAAPQPARSSAKAAAAAAAVSTSRQPACGLWRPW</sequence>
<dbReference type="GO" id="GO:0048513">
    <property type="term" value="P:animal organ development"/>
    <property type="evidence" value="ECO:0007669"/>
    <property type="project" value="UniProtKB-ARBA"/>
</dbReference>
<evidence type="ECO:0000256" key="10">
    <source>
        <dbReference type="ARBA" id="ARBA00023791"/>
    </source>
</evidence>
<dbReference type="SMART" id="SM00511">
    <property type="entry name" value="ORANGE"/>
    <property type="match status" value="1"/>
</dbReference>
<comment type="subcellular location">
    <subcellularLocation>
        <location evidence="1">Nucleus</location>
    </subcellularLocation>
</comment>
<keyword evidence="3" id="KW-0678">Repressor</keyword>
<evidence type="ECO:0000256" key="9">
    <source>
        <dbReference type="ARBA" id="ARBA00023242"/>
    </source>
</evidence>
<dbReference type="GO" id="GO:0045596">
    <property type="term" value="P:negative regulation of cell differentiation"/>
    <property type="evidence" value="ECO:0007669"/>
    <property type="project" value="UniProtKB-ARBA"/>
</dbReference>
<evidence type="ECO:0000256" key="3">
    <source>
        <dbReference type="ARBA" id="ARBA00022491"/>
    </source>
</evidence>
<accession>A0A8C6HC62</accession>
<feature type="compositionally biased region" description="Pro residues" evidence="14">
    <location>
        <begin position="350"/>
        <end position="364"/>
    </location>
</feature>
<keyword evidence="4" id="KW-0221">Differentiation</keyword>
<evidence type="ECO:0000256" key="8">
    <source>
        <dbReference type="ARBA" id="ARBA00023163"/>
    </source>
</evidence>
<feature type="region of interest" description="Disordered" evidence="14">
    <location>
        <begin position="350"/>
        <end position="395"/>
    </location>
</feature>
<dbReference type="GO" id="GO:0005634">
    <property type="term" value="C:nucleus"/>
    <property type="evidence" value="ECO:0007669"/>
    <property type="project" value="UniProtKB-SubCell"/>
</dbReference>
<dbReference type="GO" id="GO:0001227">
    <property type="term" value="F:DNA-binding transcription repressor activity, RNA polymerase II-specific"/>
    <property type="evidence" value="ECO:0007669"/>
    <property type="project" value="UniProtKB-ARBA"/>
</dbReference>
<evidence type="ECO:0000256" key="5">
    <source>
        <dbReference type="ARBA" id="ARBA00022902"/>
    </source>
</evidence>